<accession>A0A449B7E1</accession>
<keyword evidence="1" id="KW-1133">Transmembrane helix</keyword>
<protein>
    <submittedName>
        <fullName evidence="2">Predicted integral membrane protein</fullName>
    </submittedName>
</protein>
<dbReference type="Pfam" id="PF14808">
    <property type="entry name" value="TMEM164"/>
    <property type="match status" value="1"/>
</dbReference>
<gene>
    <name evidence="2" type="ORF">NCTC10179_00675</name>
</gene>
<dbReference type="EMBL" id="LR215039">
    <property type="protein sequence ID" value="VEU76489.1"/>
    <property type="molecule type" value="Genomic_DNA"/>
</dbReference>
<organism evidence="2 3">
    <name type="scientific">Mycoplasmopsis columboralis</name>
    <dbReference type="NCBI Taxonomy" id="171282"/>
    <lineage>
        <taxon>Bacteria</taxon>
        <taxon>Bacillati</taxon>
        <taxon>Mycoplasmatota</taxon>
        <taxon>Mycoplasmoidales</taxon>
        <taxon>Metamycoplasmataceae</taxon>
        <taxon>Mycoplasmopsis</taxon>
    </lineage>
</organism>
<feature type="transmembrane region" description="Helical" evidence="1">
    <location>
        <begin position="275"/>
        <end position="297"/>
    </location>
</feature>
<feature type="transmembrane region" description="Helical" evidence="1">
    <location>
        <begin position="191"/>
        <end position="209"/>
    </location>
</feature>
<dbReference type="RefSeq" id="WP_036434287.1">
    <property type="nucleotide sequence ID" value="NZ_LR215039.1"/>
</dbReference>
<reference evidence="2 3" key="1">
    <citation type="submission" date="2019-01" db="EMBL/GenBank/DDBJ databases">
        <authorList>
            <consortium name="Pathogen Informatics"/>
        </authorList>
    </citation>
    <scope>NUCLEOTIDE SEQUENCE [LARGE SCALE GENOMIC DNA]</scope>
    <source>
        <strain evidence="2 3">NCTC10179</strain>
    </source>
</reference>
<evidence type="ECO:0000256" key="1">
    <source>
        <dbReference type="SAM" id="Phobius"/>
    </source>
</evidence>
<keyword evidence="1" id="KW-0812">Transmembrane</keyword>
<keyword evidence="3" id="KW-1185">Reference proteome</keyword>
<dbReference type="KEGG" id="mcou:NCTC10179_00675"/>
<dbReference type="AlphaFoldDB" id="A0A449B7E1"/>
<feature type="transmembrane region" description="Helical" evidence="1">
    <location>
        <begin position="33"/>
        <end position="56"/>
    </location>
</feature>
<keyword evidence="1" id="KW-0472">Membrane</keyword>
<feature type="transmembrane region" description="Helical" evidence="1">
    <location>
        <begin position="133"/>
        <end position="151"/>
    </location>
</feature>
<evidence type="ECO:0000313" key="3">
    <source>
        <dbReference type="Proteomes" id="UP000289497"/>
    </source>
</evidence>
<sequence length="335" mass="38509">MFTKGFFHWFGYSVKPLHYKGDINGFSATPSDILITTNLKFALIIIIFATIVALWLSKVVIHQSYSQLRKSNPFKVAILNQISGAIVLIFVLLRSLMLVLDKYPNAWESLPLQYCRIMIVILGVLLLLNKPKLVKYIAVACVFGGLIALIIPDLSVKYFHNGPQTHYDNVAIHTGENIFIFSWKQYYFYDYFLAHGFVIIAPILLSIFYPFKITLKENLKIILLFAALILLFYLINYLSAKYSTTNAWVTNYFYSGRAGVNTNNKTIKAITSPKFILITELVALVVYVFISSLFYGLQDCIKINWNKNKFIKIAYSNRLSEYFDSFKIKKQTPKN</sequence>
<feature type="transmembrane region" description="Helical" evidence="1">
    <location>
        <begin position="111"/>
        <end position="128"/>
    </location>
</feature>
<dbReference type="Proteomes" id="UP000289497">
    <property type="component" value="Chromosome"/>
</dbReference>
<evidence type="ECO:0000313" key="2">
    <source>
        <dbReference type="EMBL" id="VEU76489.1"/>
    </source>
</evidence>
<proteinExistence type="predicted"/>
<name>A0A449B7E1_9BACT</name>
<feature type="transmembrane region" description="Helical" evidence="1">
    <location>
        <begin position="221"/>
        <end position="240"/>
    </location>
</feature>
<feature type="transmembrane region" description="Helical" evidence="1">
    <location>
        <begin position="77"/>
        <end position="99"/>
    </location>
</feature>
<dbReference type="OrthoDB" id="401241at2"/>